<reference key="2">
    <citation type="submission" date="2011-10" db="EMBL/GenBank/DDBJ databases">
        <title>The genome and transcriptome sequence of Clonorchis sinensis provide insights into the carcinogenic liver fluke.</title>
        <authorList>
            <person name="Wang X."/>
            <person name="Huang Y."/>
            <person name="Chen W."/>
            <person name="Liu H."/>
            <person name="Guo L."/>
            <person name="Chen Y."/>
            <person name="Luo F."/>
            <person name="Zhou W."/>
            <person name="Sun J."/>
            <person name="Mao Q."/>
            <person name="Liang P."/>
            <person name="Zhou C."/>
            <person name="Tian Y."/>
            <person name="Men J."/>
            <person name="Lv X."/>
            <person name="Huang L."/>
            <person name="Zhou J."/>
            <person name="Hu Y."/>
            <person name="Li R."/>
            <person name="Zhang F."/>
            <person name="Lei H."/>
            <person name="Li X."/>
            <person name="Hu X."/>
            <person name="Liang C."/>
            <person name="Xu J."/>
            <person name="Wu Z."/>
            <person name="Yu X."/>
        </authorList>
    </citation>
    <scope>NUCLEOTIDE SEQUENCE</scope>
    <source>
        <strain>Henan</strain>
    </source>
</reference>
<reference evidence="1" key="1">
    <citation type="journal article" date="2011" name="Genome Biol.">
        <title>The draft genome of the carcinogenic human liver fluke Clonorchis sinensis.</title>
        <authorList>
            <person name="Wang X."/>
            <person name="Chen W."/>
            <person name="Huang Y."/>
            <person name="Sun J."/>
            <person name="Men J."/>
            <person name="Liu H."/>
            <person name="Luo F."/>
            <person name="Guo L."/>
            <person name="Lv X."/>
            <person name="Deng C."/>
            <person name="Zhou C."/>
            <person name="Fan Y."/>
            <person name="Li X."/>
            <person name="Huang L."/>
            <person name="Hu Y."/>
            <person name="Liang C."/>
            <person name="Hu X."/>
            <person name="Xu J."/>
            <person name="Yu X."/>
        </authorList>
    </citation>
    <scope>NUCLEOTIDE SEQUENCE [LARGE SCALE GENOMIC DNA]</scope>
    <source>
        <strain evidence="1">Henan</strain>
    </source>
</reference>
<name>H2KTA7_CLOSI</name>
<accession>H2KTA7</accession>
<dbReference type="EMBL" id="DF143810">
    <property type="protein sequence ID" value="GAA43312.2"/>
    <property type="molecule type" value="Genomic_DNA"/>
</dbReference>
<dbReference type="Proteomes" id="UP000008909">
    <property type="component" value="Unassembled WGS sequence"/>
</dbReference>
<sequence length="520" mass="58431">MVTKRLRFAYNPTLSKFTFSNTDRVENHCFRLEKGCAWETIAMGTKTGLLESPLKVGQLRTTEGPLVPGKRKNRHWDSDHCLEPPTFQDQAQQPLLHEYRPRRTHRYNRDSGQVRAREVIWATEVSVQHNCTRRQGTVNAGASLVRSGPMQSVFSTSFDTLNSQLVLHNRRYPQSQKSGSFSEISMGDFSTFRADSGHKTAGYLFKQLGAPQVAETFASFSNVLETHHDFGIRILLAANGSAYYVHEGAKKFVKKLVSSAVVPDFGVQTTGWFIVGFHYVSPHHGPSSPQGLKLGYGVSIRVFLLRIFRTRRKFQDLSDEGYVHPFNHQSFRRLVGAIFNPLCLESELACVCVCNRILAEIAFDKNSLLRSFSEWSNLELEGEGAAVSSSSSTSKTDVGKGLKTAMAIKDEFTGDGLESPMPNHFLNSKRTFLPSLYVQEARFEEVDRLPHGAATDQNNSAGLSSTKGCHFDLVTGFECTRRPLDYTDWNKVPRNHVDKKAKKGRPVLYLNGYDQRAYVN</sequence>
<keyword evidence="2" id="KW-1185">Reference proteome</keyword>
<proteinExistence type="predicted"/>
<evidence type="ECO:0000313" key="1">
    <source>
        <dbReference type="EMBL" id="GAA43312.2"/>
    </source>
</evidence>
<organism evidence="1 2">
    <name type="scientific">Clonorchis sinensis</name>
    <name type="common">Chinese liver fluke</name>
    <dbReference type="NCBI Taxonomy" id="79923"/>
    <lineage>
        <taxon>Eukaryota</taxon>
        <taxon>Metazoa</taxon>
        <taxon>Spiralia</taxon>
        <taxon>Lophotrochozoa</taxon>
        <taxon>Platyhelminthes</taxon>
        <taxon>Trematoda</taxon>
        <taxon>Digenea</taxon>
        <taxon>Opisthorchiida</taxon>
        <taxon>Opisthorchiata</taxon>
        <taxon>Opisthorchiidae</taxon>
        <taxon>Clonorchis</taxon>
    </lineage>
</organism>
<dbReference type="AlphaFoldDB" id="H2KTA7"/>
<gene>
    <name evidence="1" type="ORF">CLF_112891</name>
</gene>
<evidence type="ECO:0000313" key="2">
    <source>
        <dbReference type="Proteomes" id="UP000008909"/>
    </source>
</evidence>
<protein>
    <submittedName>
        <fullName evidence="1">Uncharacterized protein</fullName>
    </submittedName>
</protein>